<dbReference type="OrthoDB" id="4467760at2"/>
<name>A0A558AGY7_9PSEU</name>
<keyword evidence="2" id="KW-1185">Reference proteome</keyword>
<sequence length="211" mass="23424">MSNALAAALADELRRRGLRGTRPAGPGEVGASGAGRRLNGGLFSKKIDVSWATEESGLLLGMSIKCINFRDGRSHNYQKNLTNRRGDLAVEAVTLHRRFPYAVLAGFLVMDDGARHDGTAKRTSTFINAFPRLRIFTGRSDPSGREEQFERLYIMLVDANPFRPTLDCYRADDPSQAVPMDEIFDDLISLLVERNFDAYERNGSNGLQKAK</sequence>
<dbReference type="Proteomes" id="UP000318578">
    <property type="component" value="Unassembled WGS sequence"/>
</dbReference>
<proteinExistence type="predicted"/>
<comment type="caution">
    <text evidence="1">The sequence shown here is derived from an EMBL/GenBank/DDBJ whole genome shotgun (WGS) entry which is preliminary data.</text>
</comment>
<evidence type="ECO:0000313" key="2">
    <source>
        <dbReference type="Proteomes" id="UP000318578"/>
    </source>
</evidence>
<evidence type="ECO:0000313" key="1">
    <source>
        <dbReference type="EMBL" id="TVT23527.1"/>
    </source>
</evidence>
<dbReference type="EMBL" id="VJZA01000011">
    <property type="protein sequence ID" value="TVT23527.1"/>
    <property type="molecule type" value="Genomic_DNA"/>
</dbReference>
<gene>
    <name evidence="1" type="ORF">FNH06_09585</name>
</gene>
<reference evidence="1 2" key="1">
    <citation type="submission" date="2019-07" db="EMBL/GenBank/DDBJ databases">
        <title>New species of Amycolatopsis and Streptomyces.</title>
        <authorList>
            <person name="Duangmal K."/>
            <person name="Teo W.F.A."/>
            <person name="Lipun K."/>
        </authorList>
    </citation>
    <scope>NUCLEOTIDE SEQUENCE [LARGE SCALE GENOMIC DNA]</scope>
    <source>
        <strain evidence="1 2">JCM 30562</strain>
    </source>
</reference>
<dbReference type="AlphaFoldDB" id="A0A558AGY7"/>
<protein>
    <submittedName>
        <fullName evidence="1">Uncharacterized protein</fullName>
    </submittedName>
</protein>
<accession>A0A558AGY7</accession>
<organism evidence="1 2">
    <name type="scientific">Amycolatopsis acidiphila</name>
    <dbReference type="NCBI Taxonomy" id="715473"/>
    <lineage>
        <taxon>Bacteria</taxon>
        <taxon>Bacillati</taxon>
        <taxon>Actinomycetota</taxon>
        <taxon>Actinomycetes</taxon>
        <taxon>Pseudonocardiales</taxon>
        <taxon>Pseudonocardiaceae</taxon>
        <taxon>Amycolatopsis</taxon>
    </lineage>
</organism>